<dbReference type="GO" id="GO:0004371">
    <property type="term" value="F:glycerone kinase activity"/>
    <property type="evidence" value="ECO:0007669"/>
    <property type="project" value="InterPro"/>
</dbReference>
<dbReference type="SMART" id="SM01120">
    <property type="entry name" value="Dak2"/>
    <property type="match status" value="1"/>
</dbReference>
<dbReference type="Proteomes" id="UP000029381">
    <property type="component" value="Unassembled WGS sequence"/>
</dbReference>
<keyword evidence="5" id="KW-0418">Kinase</keyword>
<keyword evidence="10" id="KW-0670">Pyruvate</keyword>
<gene>
    <name evidence="10" type="ORF">TMU3MR103_0273</name>
</gene>
<dbReference type="EC" id="2.7.1.121" evidence="3"/>
<reference evidence="10 11" key="1">
    <citation type="submission" date="2014-08" db="EMBL/GenBank/DDBJ databases">
        <title>Genome sequence of Tetragenococcus muriaticus.</title>
        <authorList>
            <person name="Chuea-nongthon C."/>
            <person name="Rodtong S."/>
            <person name="Yongsawatdigul J."/>
            <person name="Steele J.L."/>
            <person name="Liu X.-y."/>
            <person name="Speers J."/>
            <person name="Glasner J.D."/>
            <person name="Neeno-Eckwall E.C."/>
        </authorList>
    </citation>
    <scope>NUCLEOTIDE SEQUENCE [LARGE SCALE GENOMIC DNA]</scope>
    <source>
        <strain evidence="10 11">3MR10-3</strain>
    </source>
</reference>
<name>A0A091C7J8_9ENTE</name>
<dbReference type="RefSeq" id="WP_038021997.1">
    <property type="nucleotide sequence ID" value="NZ_JPVT01000029.1"/>
</dbReference>
<evidence type="ECO:0000256" key="1">
    <source>
        <dbReference type="ARBA" id="ARBA00001113"/>
    </source>
</evidence>
<keyword evidence="11" id="KW-1185">Reference proteome</keyword>
<dbReference type="EMBL" id="JPVT01000029">
    <property type="protein sequence ID" value="KFN92859.1"/>
    <property type="molecule type" value="Genomic_DNA"/>
</dbReference>
<dbReference type="InterPro" id="IPR050861">
    <property type="entry name" value="Dihydroxyacetone_Kinase"/>
</dbReference>
<comment type="function">
    <text evidence="8">ADP-binding subunit of the dihydroxyacetone kinase, which is responsible for the phosphoenolpyruvate (PEP)-dependent phosphorylation of dihydroxyacetone. DhaL-ADP is converted to DhaL-ATP via a phosphoryl group transfer from DhaM and transmits it to dihydroxyacetone binds to DhaK.</text>
</comment>
<evidence type="ECO:0000256" key="8">
    <source>
        <dbReference type="ARBA" id="ARBA00055771"/>
    </source>
</evidence>
<accession>A0A091C7J8</accession>
<dbReference type="SUPFAM" id="SSF101473">
    <property type="entry name" value="DhaL-like"/>
    <property type="match status" value="1"/>
</dbReference>
<dbReference type="GO" id="GO:0005829">
    <property type="term" value="C:cytosol"/>
    <property type="evidence" value="ECO:0007669"/>
    <property type="project" value="TreeGrafter"/>
</dbReference>
<dbReference type="InterPro" id="IPR004007">
    <property type="entry name" value="DhaL_dom"/>
</dbReference>
<dbReference type="Gene3D" id="1.25.40.340">
    <property type="match status" value="1"/>
</dbReference>
<comment type="caution">
    <text evidence="10">The sequence shown here is derived from an EMBL/GenBank/DDBJ whole genome shotgun (WGS) entry which is preliminary data.</text>
</comment>
<dbReference type="Pfam" id="PF02734">
    <property type="entry name" value="Dak2"/>
    <property type="match status" value="1"/>
</dbReference>
<dbReference type="NCBIfam" id="TIGR02365">
    <property type="entry name" value="dha_L_ycgS"/>
    <property type="match status" value="1"/>
</dbReference>
<organism evidence="10 11">
    <name type="scientific">Tetragenococcus muriaticus 3MR10-3</name>
    <dbReference type="NCBI Taxonomy" id="1302648"/>
    <lineage>
        <taxon>Bacteria</taxon>
        <taxon>Bacillati</taxon>
        <taxon>Bacillota</taxon>
        <taxon>Bacilli</taxon>
        <taxon>Lactobacillales</taxon>
        <taxon>Enterococcaceae</taxon>
        <taxon>Tetragenococcus</taxon>
    </lineage>
</organism>
<dbReference type="InterPro" id="IPR036117">
    <property type="entry name" value="DhaL_dom_sf"/>
</dbReference>
<evidence type="ECO:0000259" key="9">
    <source>
        <dbReference type="PROSITE" id="PS51480"/>
    </source>
</evidence>
<evidence type="ECO:0000313" key="10">
    <source>
        <dbReference type="EMBL" id="KFN92859.1"/>
    </source>
</evidence>
<evidence type="ECO:0000256" key="2">
    <source>
        <dbReference type="ARBA" id="ARBA00004745"/>
    </source>
</evidence>
<dbReference type="PANTHER" id="PTHR28629">
    <property type="entry name" value="TRIOKINASE/FMN CYCLASE"/>
    <property type="match status" value="1"/>
</dbReference>
<dbReference type="GO" id="GO:0019563">
    <property type="term" value="P:glycerol catabolic process"/>
    <property type="evidence" value="ECO:0007669"/>
    <property type="project" value="TreeGrafter"/>
</dbReference>
<dbReference type="PATRIC" id="fig|1302648.3.peg.258"/>
<keyword evidence="4 10" id="KW-0808">Transferase</keyword>
<feature type="domain" description="DhaL" evidence="9">
    <location>
        <begin position="6"/>
        <end position="196"/>
    </location>
</feature>
<evidence type="ECO:0000256" key="4">
    <source>
        <dbReference type="ARBA" id="ARBA00022679"/>
    </source>
</evidence>
<dbReference type="InterPro" id="IPR012737">
    <property type="entry name" value="DhaK_L_YcgS"/>
</dbReference>
<protein>
    <recommendedName>
        <fullName evidence="3">phosphoenolpyruvate--glycerone phosphotransferase</fullName>
        <ecNumber evidence="3">2.7.1.121</ecNumber>
    </recommendedName>
</protein>
<dbReference type="AlphaFoldDB" id="A0A091C7J8"/>
<sequence length="199" mass="21932">MQLTAKDVQTWFATFTDKIRENKEYLSDLDTPIGDGDHGNNMARGVNAYEESFEQKQPDTISDIFQVFSMAMISKVGGASGPLYGSALMNMVKETKGIETIDSYEQLGNIVEQGLAGIKKRGKTEFEDKTMVDVWEPVAQTLKEGSLNKEQIAQAKEHTKDLIAKKGRASYLGERSKGHIDPGAASSTLLFDALVETME</sequence>
<evidence type="ECO:0000256" key="3">
    <source>
        <dbReference type="ARBA" id="ARBA00012095"/>
    </source>
</evidence>
<evidence type="ECO:0000256" key="6">
    <source>
        <dbReference type="ARBA" id="ARBA00022798"/>
    </source>
</evidence>
<dbReference type="FunFam" id="1.25.40.340:FF:000002">
    <property type="entry name" value="Dihydroxyacetone kinase, L subunit"/>
    <property type="match status" value="1"/>
</dbReference>
<comment type="pathway">
    <text evidence="2">Polyol metabolism; glycerol degradation.</text>
</comment>
<comment type="subunit">
    <text evidence="7">Homodimer. The dihydroxyacetone kinase complex is composed of a homodimer of DhaM, a homodimer of DhaK and the subunit DhaL.</text>
</comment>
<comment type="catalytic activity">
    <reaction evidence="1">
        <text>dihydroxyacetone + phosphoenolpyruvate = dihydroxyacetone phosphate + pyruvate</text>
        <dbReference type="Rhea" id="RHEA:18381"/>
        <dbReference type="ChEBI" id="CHEBI:15361"/>
        <dbReference type="ChEBI" id="CHEBI:16016"/>
        <dbReference type="ChEBI" id="CHEBI:57642"/>
        <dbReference type="ChEBI" id="CHEBI:58702"/>
        <dbReference type="EC" id="2.7.1.121"/>
    </reaction>
</comment>
<evidence type="ECO:0000256" key="7">
    <source>
        <dbReference type="ARBA" id="ARBA00046577"/>
    </source>
</evidence>
<keyword evidence="6" id="KW-0319">Glycerol metabolism</keyword>
<dbReference type="GO" id="GO:0047324">
    <property type="term" value="F:phosphoenolpyruvate-glycerone phosphotransferase activity"/>
    <property type="evidence" value="ECO:0007669"/>
    <property type="project" value="UniProtKB-EC"/>
</dbReference>
<evidence type="ECO:0000313" key="11">
    <source>
        <dbReference type="Proteomes" id="UP000029381"/>
    </source>
</evidence>
<evidence type="ECO:0000256" key="5">
    <source>
        <dbReference type="ARBA" id="ARBA00022777"/>
    </source>
</evidence>
<dbReference type="PANTHER" id="PTHR28629:SF4">
    <property type="entry name" value="TRIOKINASE_FMN CYCLASE"/>
    <property type="match status" value="1"/>
</dbReference>
<dbReference type="PROSITE" id="PS51480">
    <property type="entry name" value="DHAL"/>
    <property type="match status" value="1"/>
</dbReference>
<proteinExistence type="predicted"/>